<evidence type="ECO:0000313" key="2">
    <source>
        <dbReference type="Proteomes" id="UP001357485"/>
    </source>
</evidence>
<dbReference type="Proteomes" id="UP001357485">
    <property type="component" value="Unassembled WGS sequence"/>
</dbReference>
<name>A0ABR0KT21_9PEZI</name>
<comment type="caution">
    <text evidence="1">The sequence shown here is derived from an EMBL/GenBank/DDBJ whole genome shotgun (WGS) entry which is preliminary data.</text>
</comment>
<reference evidence="1 2" key="1">
    <citation type="submission" date="2023-08" db="EMBL/GenBank/DDBJ databases">
        <title>Black Yeasts Isolated from many extreme environments.</title>
        <authorList>
            <person name="Coleine C."/>
            <person name="Stajich J.E."/>
            <person name="Selbmann L."/>
        </authorList>
    </citation>
    <scope>NUCLEOTIDE SEQUENCE [LARGE SCALE GENOMIC DNA]</scope>
    <source>
        <strain evidence="1 2">CCFEE 536</strain>
    </source>
</reference>
<protein>
    <submittedName>
        <fullName evidence="1">Uncharacterized protein</fullName>
    </submittedName>
</protein>
<evidence type="ECO:0000313" key="1">
    <source>
        <dbReference type="EMBL" id="KAK5127667.1"/>
    </source>
</evidence>
<proteinExistence type="predicted"/>
<accession>A0ABR0KT21</accession>
<keyword evidence="2" id="KW-1185">Reference proteome</keyword>
<dbReference type="EMBL" id="JAVRRA010024863">
    <property type="protein sequence ID" value="KAK5127667.1"/>
    <property type="molecule type" value="Genomic_DNA"/>
</dbReference>
<gene>
    <name evidence="1" type="ORF">LTR16_002817</name>
</gene>
<organism evidence="1 2">
    <name type="scientific">Cryomyces antarcticus</name>
    <dbReference type="NCBI Taxonomy" id="329879"/>
    <lineage>
        <taxon>Eukaryota</taxon>
        <taxon>Fungi</taxon>
        <taxon>Dikarya</taxon>
        <taxon>Ascomycota</taxon>
        <taxon>Pezizomycotina</taxon>
        <taxon>Dothideomycetes</taxon>
        <taxon>Dothideomycetes incertae sedis</taxon>
        <taxon>Cryomyces</taxon>
    </lineage>
</organism>
<sequence length="149" mass="16827">MPITRSQLPCELRDRIYEYFLINAEVIAIYFINDPEGMRILENLSQHPLTRTCKLPREERLSVYQGGLTILTSTTTLRMGIGSVNRASIKRLMLIIRVDKYNPNQPGGASKLLEAAGIEFYKPLVRVISNGCYVLPDIKGLAHEVKPIP</sequence>